<keyword evidence="8" id="KW-0833">Ubl conjugation pathway</keyword>
<dbReference type="GO" id="GO:0016567">
    <property type="term" value="P:protein ubiquitination"/>
    <property type="evidence" value="ECO:0007669"/>
    <property type="project" value="InterPro"/>
</dbReference>
<dbReference type="PROSITE" id="PS51873">
    <property type="entry name" value="TRIAD"/>
    <property type="match status" value="1"/>
</dbReference>
<reference evidence="12 13" key="1">
    <citation type="journal article" date="2019" name="Front. Genet.">
        <title>Whole-Genome Sequencing of the Opportunistic Yeast Pathogen Candida inconspicua Uncovers Its Hybrid Origin.</title>
        <authorList>
            <person name="Mixao V."/>
            <person name="Hansen A.P."/>
            <person name="Saus E."/>
            <person name="Boekhout T."/>
            <person name="Lass-Florl C."/>
            <person name="Gabaldon T."/>
        </authorList>
    </citation>
    <scope>NUCLEOTIDE SEQUENCE [LARGE SCALE GENOMIC DNA]</scope>
    <source>
        <strain evidence="12 13">CBS 180</strain>
    </source>
</reference>
<dbReference type="InterPro" id="IPR047548">
    <property type="entry name" value="Rcat_RBR_RNF14"/>
</dbReference>
<evidence type="ECO:0000256" key="3">
    <source>
        <dbReference type="ARBA" id="ARBA00012251"/>
    </source>
</evidence>
<evidence type="ECO:0000256" key="1">
    <source>
        <dbReference type="ARBA" id="ARBA00001798"/>
    </source>
</evidence>
<evidence type="ECO:0000259" key="10">
    <source>
        <dbReference type="PROSITE" id="PS50908"/>
    </source>
</evidence>
<keyword evidence="7" id="KW-0863">Zinc-finger</keyword>
<evidence type="ECO:0000256" key="8">
    <source>
        <dbReference type="ARBA" id="ARBA00022786"/>
    </source>
</evidence>
<dbReference type="AlphaFoldDB" id="A0A4T0X693"/>
<evidence type="ECO:0000256" key="7">
    <source>
        <dbReference type="ARBA" id="ARBA00022771"/>
    </source>
</evidence>
<evidence type="ECO:0000256" key="5">
    <source>
        <dbReference type="ARBA" id="ARBA00022723"/>
    </source>
</evidence>
<evidence type="ECO:0000256" key="9">
    <source>
        <dbReference type="ARBA" id="ARBA00022833"/>
    </source>
</evidence>
<gene>
    <name evidence="12" type="ORF">CANINC_000875</name>
</gene>
<dbReference type="Gene3D" id="1.20.120.1750">
    <property type="match status" value="1"/>
</dbReference>
<dbReference type="CDD" id="cd23820">
    <property type="entry name" value="RWD_RNF14"/>
    <property type="match status" value="1"/>
</dbReference>
<protein>
    <recommendedName>
        <fullName evidence="3">RBR-type E3 ubiquitin transferase</fullName>
        <ecNumber evidence="3">2.3.2.31</ecNumber>
    </recommendedName>
</protein>
<keyword evidence="9" id="KW-0862">Zinc</keyword>
<dbReference type="InterPro" id="IPR002867">
    <property type="entry name" value="IBR_dom"/>
</dbReference>
<dbReference type="InterPro" id="IPR006575">
    <property type="entry name" value="RWD_dom"/>
</dbReference>
<dbReference type="Gene3D" id="3.10.110.10">
    <property type="entry name" value="Ubiquitin Conjugating Enzyme"/>
    <property type="match status" value="1"/>
</dbReference>
<dbReference type="Pfam" id="PF05773">
    <property type="entry name" value="RWD"/>
    <property type="match status" value="1"/>
</dbReference>
<evidence type="ECO:0000313" key="12">
    <source>
        <dbReference type="EMBL" id="TID30522.1"/>
    </source>
</evidence>
<accession>A0A4T0X693</accession>
<evidence type="ECO:0000256" key="6">
    <source>
        <dbReference type="ARBA" id="ARBA00022737"/>
    </source>
</evidence>
<dbReference type="SMART" id="SM00647">
    <property type="entry name" value="IBR"/>
    <property type="match status" value="2"/>
</dbReference>
<dbReference type="GO" id="GO:0008270">
    <property type="term" value="F:zinc ion binding"/>
    <property type="evidence" value="ECO:0007669"/>
    <property type="project" value="UniProtKB-KW"/>
</dbReference>
<dbReference type="InterPro" id="IPR013083">
    <property type="entry name" value="Znf_RING/FYVE/PHD"/>
</dbReference>
<dbReference type="CDD" id="cd20354">
    <property type="entry name" value="Rcat_RBR_RNF14"/>
    <property type="match status" value="1"/>
</dbReference>
<dbReference type="SUPFAM" id="SSF57850">
    <property type="entry name" value="RING/U-box"/>
    <property type="match status" value="2"/>
</dbReference>
<keyword evidence="5" id="KW-0479">Metal-binding</keyword>
<dbReference type="GO" id="GO:0061630">
    <property type="term" value="F:ubiquitin protein ligase activity"/>
    <property type="evidence" value="ECO:0007669"/>
    <property type="project" value="UniProtKB-EC"/>
</dbReference>
<evidence type="ECO:0000259" key="11">
    <source>
        <dbReference type="PROSITE" id="PS51873"/>
    </source>
</evidence>
<dbReference type="InterPro" id="IPR016135">
    <property type="entry name" value="UBQ-conjugating_enzyme/RWD"/>
</dbReference>
<feature type="domain" description="RWD" evidence="10">
    <location>
        <begin position="18"/>
        <end position="136"/>
    </location>
</feature>
<evidence type="ECO:0000256" key="4">
    <source>
        <dbReference type="ARBA" id="ARBA00022679"/>
    </source>
</evidence>
<organism evidence="12 13">
    <name type="scientific">Pichia inconspicua</name>
    <dbReference type="NCBI Taxonomy" id="52247"/>
    <lineage>
        <taxon>Eukaryota</taxon>
        <taxon>Fungi</taxon>
        <taxon>Dikarya</taxon>
        <taxon>Ascomycota</taxon>
        <taxon>Saccharomycotina</taxon>
        <taxon>Pichiomycetes</taxon>
        <taxon>Pichiales</taxon>
        <taxon>Pichiaceae</taxon>
        <taxon>Pichia</taxon>
    </lineage>
</organism>
<evidence type="ECO:0000313" key="13">
    <source>
        <dbReference type="Proteomes" id="UP000307173"/>
    </source>
</evidence>
<dbReference type="SUPFAM" id="SSF54495">
    <property type="entry name" value="UBC-like"/>
    <property type="match status" value="1"/>
</dbReference>
<dbReference type="Pfam" id="PF01485">
    <property type="entry name" value="IBR"/>
    <property type="match status" value="2"/>
</dbReference>
<dbReference type="InterPro" id="IPR031127">
    <property type="entry name" value="E3_UB_ligase_RBR"/>
</dbReference>
<comment type="caution">
    <text evidence="12">The sequence shown here is derived from an EMBL/GenBank/DDBJ whole genome shotgun (WGS) entry which is preliminary data.</text>
</comment>
<evidence type="ECO:0000256" key="2">
    <source>
        <dbReference type="ARBA" id="ARBA00004906"/>
    </source>
</evidence>
<dbReference type="EMBL" id="SELW01000141">
    <property type="protein sequence ID" value="TID30522.1"/>
    <property type="molecule type" value="Genomic_DNA"/>
</dbReference>
<dbReference type="OrthoDB" id="1431934at2759"/>
<keyword evidence="4" id="KW-0808">Transferase</keyword>
<dbReference type="PANTHER" id="PTHR11685">
    <property type="entry name" value="RBR FAMILY RING FINGER AND IBR DOMAIN-CONTAINING"/>
    <property type="match status" value="1"/>
</dbReference>
<dbReference type="STRING" id="52247.A0A4T0X693"/>
<sequence>MLNGTGLIMREEDTVVEEEILSVKCIYPELEVIGDRKCVIMIPVRLQEAMILESVSDKGLRRMEIEYLPPIRMEMVLPEGYPYDKAPIVELGNVESWLSEEVVGIVKGELYKLWEDFRDVSIFNFIDYVKTQSEVGFGRSLRMIVDEEIFGLLVSANVNGKEAEFNGETFMCEICQNLKKGFDCTRFECGDTYCNPCLVGYFTHIIERGEIDNVHCPSIECTKKYREELRKLTEKAERGEIFDFANYDLNFFQMPIKEKVLRRFLKSEIVERYLILSHRNTIERYREYFPNRVSECPRSLCSTTFIRQEIESKLAICPKCNFAYCNDCFHSWHGDINSCSIYMKNIPDFVIENWIEHNGTLPDKQSKIDKEVCLNIIFKYGRKIIELAVNEYIAEKQFEELVKSGKADIIRCPNCSTYIQRSDGCNKMTCSRCQVFFCNLCGDRLNRADPYEHYNNPMGECFGRLFEGIISD</sequence>
<dbReference type="InterPro" id="IPR044066">
    <property type="entry name" value="TRIAD_supradom"/>
</dbReference>
<name>A0A4T0X693_9ASCO</name>
<dbReference type="Proteomes" id="UP000307173">
    <property type="component" value="Unassembled WGS sequence"/>
</dbReference>
<dbReference type="CDD" id="cd20341">
    <property type="entry name" value="BRcat_RBR_RNF14"/>
    <property type="match status" value="1"/>
</dbReference>
<comment type="catalytic activity">
    <reaction evidence="1">
        <text>[E2 ubiquitin-conjugating enzyme]-S-ubiquitinyl-L-cysteine + [acceptor protein]-L-lysine = [E2 ubiquitin-conjugating enzyme]-L-cysteine + [acceptor protein]-N(6)-ubiquitinyl-L-lysine.</text>
        <dbReference type="EC" id="2.3.2.31"/>
    </reaction>
</comment>
<dbReference type="Gene3D" id="3.30.40.10">
    <property type="entry name" value="Zinc/RING finger domain, C3HC4 (zinc finger)"/>
    <property type="match status" value="1"/>
</dbReference>
<keyword evidence="6" id="KW-0677">Repeat</keyword>
<dbReference type="EC" id="2.3.2.31" evidence="3"/>
<proteinExistence type="predicted"/>
<comment type="pathway">
    <text evidence="2">Protein modification; protein ubiquitination.</text>
</comment>
<keyword evidence="13" id="KW-1185">Reference proteome</keyword>
<dbReference type="PROSITE" id="PS50908">
    <property type="entry name" value="RWD"/>
    <property type="match status" value="1"/>
</dbReference>
<feature type="domain" description="RING-type" evidence="11">
    <location>
        <begin position="168"/>
        <end position="465"/>
    </location>
</feature>